<protein>
    <recommendedName>
        <fullName evidence="9">ATP synthase F0F1 subunit I</fullName>
    </recommendedName>
</protein>
<dbReference type="NCBIfam" id="NF004414">
    <property type="entry name" value="PRK05760.1"/>
    <property type="match status" value="1"/>
</dbReference>
<sequence length="128" mass="13920">MWLQQPPVHRVIVAQLAVSAVLTLALSPLGFTFALSSLLGGLCCSLPNAYFIWRAFRYRGARSAKLIVSSFYRGEAGKLVLTTAGFILVFTLVKPLEPLALFGAFIAVQAVNWFAPLLVGRRKKGKPA</sequence>
<dbReference type="GO" id="GO:0005886">
    <property type="term" value="C:plasma membrane"/>
    <property type="evidence" value="ECO:0007669"/>
    <property type="project" value="UniProtKB-SubCell"/>
</dbReference>
<evidence type="ECO:0000313" key="7">
    <source>
        <dbReference type="EMBL" id="KEI69615.1"/>
    </source>
</evidence>
<keyword evidence="5 6" id="KW-0472">Membrane</keyword>
<feature type="transmembrane region" description="Helical" evidence="6">
    <location>
        <begin position="76"/>
        <end position="93"/>
    </location>
</feature>
<evidence type="ECO:0000256" key="4">
    <source>
        <dbReference type="ARBA" id="ARBA00022989"/>
    </source>
</evidence>
<evidence type="ECO:0008006" key="9">
    <source>
        <dbReference type="Google" id="ProtNLM"/>
    </source>
</evidence>
<comment type="subcellular location">
    <subcellularLocation>
        <location evidence="1">Cell membrane</location>
        <topology evidence="1">Multi-pass membrane protein</topology>
    </subcellularLocation>
</comment>
<accession>A0A081K639</accession>
<keyword evidence="8" id="KW-1185">Reference proteome</keyword>
<dbReference type="eggNOG" id="COG3312">
    <property type="taxonomic scope" value="Bacteria"/>
</dbReference>
<evidence type="ECO:0000256" key="3">
    <source>
        <dbReference type="ARBA" id="ARBA00022692"/>
    </source>
</evidence>
<evidence type="ECO:0000256" key="6">
    <source>
        <dbReference type="SAM" id="Phobius"/>
    </source>
</evidence>
<evidence type="ECO:0000256" key="5">
    <source>
        <dbReference type="ARBA" id="ARBA00023136"/>
    </source>
</evidence>
<name>A0A081K639_9GAMM</name>
<keyword evidence="2" id="KW-1003">Cell membrane</keyword>
<dbReference type="EMBL" id="JOJP01000001">
    <property type="protein sequence ID" value="KEI69615.1"/>
    <property type="molecule type" value="Genomic_DNA"/>
</dbReference>
<dbReference type="AlphaFoldDB" id="A0A081K639"/>
<feature type="transmembrane region" description="Helical" evidence="6">
    <location>
        <begin position="99"/>
        <end position="119"/>
    </location>
</feature>
<dbReference type="Proteomes" id="UP000027997">
    <property type="component" value="Unassembled WGS sequence"/>
</dbReference>
<keyword evidence="3 6" id="KW-0812">Transmembrane</keyword>
<dbReference type="STRING" id="305900.GV64_01635"/>
<feature type="transmembrane region" description="Helical" evidence="6">
    <location>
        <begin position="12"/>
        <end position="31"/>
    </location>
</feature>
<evidence type="ECO:0000256" key="1">
    <source>
        <dbReference type="ARBA" id="ARBA00004651"/>
    </source>
</evidence>
<dbReference type="RefSeq" id="WP_026258178.1">
    <property type="nucleotide sequence ID" value="NZ_JOJP01000001.1"/>
</dbReference>
<proteinExistence type="predicted"/>
<feature type="transmembrane region" description="Helical" evidence="6">
    <location>
        <begin position="37"/>
        <end position="56"/>
    </location>
</feature>
<organism evidence="7 8">
    <name type="scientific">Endozoicomonas elysicola</name>
    <dbReference type="NCBI Taxonomy" id="305900"/>
    <lineage>
        <taxon>Bacteria</taxon>
        <taxon>Pseudomonadati</taxon>
        <taxon>Pseudomonadota</taxon>
        <taxon>Gammaproteobacteria</taxon>
        <taxon>Oceanospirillales</taxon>
        <taxon>Endozoicomonadaceae</taxon>
        <taxon>Endozoicomonas</taxon>
    </lineage>
</organism>
<gene>
    <name evidence="7" type="ORF">GV64_01635</name>
</gene>
<comment type="caution">
    <text evidence="7">The sequence shown here is derived from an EMBL/GenBank/DDBJ whole genome shotgun (WGS) entry which is preliminary data.</text>
</comment>
<evidence type="ECO:0000256" key="2">
    <source>
        <dbReference type="ARBA" id="ARBA00022475"/>
    </source>
</evidence>
<dbReference type="InterPro" id="IPR005598">
    <property type="entry name" value="ATP_synth_I"/>
</dbReference>
<dbReference type="Pfam" id="PF03899">
    <property type="entry name" value="ATP-synt_I"/>
    <property type="match status" value="1"/>
</dbReference>
<reference evidence="7 8" key="1">
    <citation type="submission" date="2014-06" db="EMBL/GenBank/DDBJ databases">
        <title>Whole Genome Sequences of Three Symbiotic Endozoicomonas Bacteria.</title>
        <authorList>
            <person name="Neave M.J."/>
            <person name="Apprill A."/>
            <person name="Voolstra C.R."/>
        </authorList>
    </citation>
    <scope>NUCLEOTIDE SEQUENCE [LARGE SCALE GENOMIC DNA]</scope>
    <source>
        <strain evidence="7 8">DSM 22380</strain>
    </source>
</reference>
<keyword evidence="4 6" id="KW-1133">Transmembrane helix</keyword>
<evidence type="ECO:0000313" key="8">
    <source>
        <dbReference type="Proteomes" id="UP000027997"/>
    </source>
</evidence>